<dbReference type="PROSITE" id="PS50977">
    <property type="entry name" value="HTH_TETR_2"/>
    <property type="match status" value="1"/>
</dbReference>
<evidence type="ECO:0000313" key="6">
    <source>
        <dbReference type="EMBL" id="NKY58331.1"/>
    </source>
</evidence>
<gene>
    <name evidence="6" type="ORF">HGA15_19745</name>
</gene>
<dbReference type="Pfam" id="PF00440">
    <property type="entry name" value="TetR_N"/>
    <property type="match status" value="1"/>
</dbReference>
<evidence type="ECO:0000259" key="5">
    <source>
        <dbReference type="PROSITE" id="PS50977"/>
    </source>
</evidence>
<dbReference type="GO" id="GO:0000976">
    <property type="term" value="F:transcription cis-regulatory region binding"/>
    <property type="evidence" value="ECO:0007669"/>
    <property type="project" value="TreeGrafter"/>
</dbReference>
<keyword evidence="2 4" id="KW-0238">DNA-binding</keyword>
<dbReference type="InterPro" id="IPR050109">
    <property type="entry name" value="HTH-type_TetR-like_transc_reg"/>
</dbReference>
<keyword evidence="3" id="KW-0804">Transcription</keyword>
<keyword evidence="1" id="KW-0805">Transcription regulation</keyword>
<dbReference type="InterPro" id="IPR001647">
    <property type="entry name" value="HTH_TetR"/>
</dbReference>
<dbReference type="PRINTS" id="PR00455">
    <property type="entry name" value="HTHTETR"/>
</dbReference>
<dbReference type="AlphaFoldDB" id="A0A846YKP2"/>
<evidence type="ECO:0000313" key="7">
    <source>
        <dbReference type="Proteomes" id="UP000570678"/>
    </source>
</evidence>
<dbReference type="Proteomes" id="UP000570678">
    <property type="component" value="Unassembled WGS sequence"/>
</dbReference>
<dbReference type="SUPFAM" id="SSF48498">
    <property type="entry name" value="Tetracyclin repressor-like, C-terminal domain"/>
    <property type="match status" value="1"/>
</dbReference>
<dbReference type="GO" id="GO:0003700">
    <property type="term" value="F:DNA-binding transcription factor activity"/>
    <property type="evidence" value="ECO:0007669"/>
    <property type="project" value="TreeGrafter"/>
</dbReference>
<reference evidence="6 7" key="1">
    <citation type="submission" date="2020-04" db="EMBL/GenBank/DDBJ databases">
        <title>MicrobeNet Type strains.</title>
        <authorList>
            <person name="Nicholson A.C."/>
        </authorList>
    </citation>
    <scope>NUCLEOTIDE SEQUENCE [LARGE SCALE GENOMIC DNA]</scope>
    <source>
        <strain evidence="6 7">JCM 3332</strain>
    </source>
</reference>
<protein>
    <submittedName>
        <fullName evidence="6">TetR/AcrR family transcriptional regulator</fullName>
    </submittedName>
</protein>
<keyword evidence="7" id="KW-1185">Reference proteome</keyword>
<dbReference type="InterPro" id="IPR009057">
    <property type="entry name" value="Homeodomain-like_sf"/>
</dbReference>
<dbReference type="Gene3D" id="1.10.357.10">
    <property type="entry name" value="Tetracycline Repressor, domain 2"/>
    <property type="match status" value="1"/>
</dbReference>
<accession>A0A846YKP2</accession>
<comment type="caution">
    <text evidence="6">The sequence shown here is derived from an EMBL/GenBank/DDBJ whole genome shotgun (WGS) entry which is preliminary data.</text>
</comment>
<feature type="DNA-binding region" description="H-T-H motif" evidence="4">
    <location>
        <begin position="41"/>
        <end position="60"/>
    </location>
</feature>
<evidence type="ECO:0000256" key="2">
    <source>
        <dbReference type="ARBA" id="ARBA00023125"/>
    </source>
</evidence>
<dbReference type="PANTHER" id="PTHR30055">
    <property type="entry name" value="HTH-TYPE TRANSCRIPTIONAL REGULATOR RUTR"/>
    <property type="match status" value="1"/>
</dbReference>
<sequence length="219" mass="24192">MSRELSPRTRSAGNARTERARRAALDATLDIVAEVGFRGLTTDAVASRASISKATMYRLWRSKEHLAVDAIAELVSEIRIPDTGDFGDDLYELLREAVHLYSDSRPARLIPEIVSEMARHEELAVSFRDGWLRQRRSALTQVLTRARERGELRNDLDTEVCLDLIGGVIYYRFLITGGVLDDQFAKCASQALLGGLASPALQMTAESDGVASRLGEAQQ</sequence>
<dbReference type="InterPro" id="IPR036271">
    <property type="entry name" value="Tet_transcr_reg_TetR-rel_C_sf"/>
</dbReference>
<dbReference type="Pfam" id="PF16859">
    <property type="entry name" value="TetR_C_11"/>
    <property type="match status" value="1"/>
</dbReference>
<evidence type="ECO:0000256" key="1">
    <source>
        <dbReference type="ARBA" id="ARBA00023015"/>
    </source>
</evidence>
<dbReference type="Gene3D" id="1.10.10.60">
    <property type="entry name" value="Homeodomain-like"/>
    <property type="match status" value="1"/>
</dbReference>
<evidence type="ECO:0000256" key="3">
    <source>
        <dbReference type="ARBA" id="ARBA00023163"/>
    </source>
</evidence>
<name>A0A846YKP2_9NOCA</name>
<dbReference type="InterPro" id="IPR011075">
    <property type="entry name" value="TetR_C"/>
</dbReference>
<proteinExistence type="predicted"/>
<dbReference type="SUPFAM" id="SSF46689">
    <property type="entry name" value="Homeodomain-like"/>
    <property type="match status" value="1"/>
</dbReference>
<dbReference type="PANTHER" id="PTHR30055:SF148">
    <property type="entry name" value="TETR-FAMILY TRANSCRIPTIONAL REGULATOR"/>
    <property type="match status" value="1"/>
</dbReference>
<feature type="domain" description="HTH tetR-type" evidence="5">
    <location>
        <begin position="18"/>
        <end position="78"/>
    </location>
</feature>
<evidence type="ECO:0000256" key="4">
    <source>
        <dbReference type="PROSITE-ProRule" id="PRU00335"/>
    </source>
</evidence>
<dbReference type="EMBL" id="JAAXOT010000010">
    <property type="protein sequence ID" value="NKY58331.1"/>
    <property type="molecule type" value="Genomic_DNA"/>
</dbReference>
<organism evidence="6 7">
    <name type="scientific">Nocardia flavorosea</name>
    <dbReference type="NCBI Taxonomy" id="53429"/>
    <lineage>
        <taxon>Bacteria</taxon>
        <taxon>Bacillati</taxon>
        <taxon>Actinomycetota</taxon>
        <taxon>Actinomycetes</taxon>
        <taxon>Mycobacteriales</taxon>
        <taxon>Nocardiaceae</taxon>
        <taxon>Nocardia</taxon>
    </lineage>
</organism>